<evidence type="ECO:0000259" key="6">
    <source>
        <dbReference type="SMART" id="SM00912"/>
    </source>
</evidence>
<feature type="domain" description="Filamentous haemagglutinin FhaB/tRNA nuclease CdiA-like TPS" evidence="6">
    <location>
        <begin position="47"/>
        <end position="158"/>
    </location>
</feature>
<dbReference type="InterPro" id="IPR008638">
    <property type="entry name" value="FhaB/CdiA-like_TPS"/>
</dbReference>
<evidence type="ECO:0000256" key="3">
    <source>
        <dbReference type="ARBA" id="ARBA00022729"/>
    </source>
</evidence>
<dbReference type="RefSeq" id="WP_341411201.1">
    <property type="nucleotide sequence ID" value="NZ_JBBUTH010000008.1"/>
</dbReference>
<dbReference type="Pfam" id="PF05860">
    <property type="entry name" value="TPS"/>
    <property type="match status" value="1"/>
</dbReference>
<comment type="caution">
    <text evidence="7">The sequence shown here is derived from an EMBL/GenBank/DDBJ whole genome shotgun (WGS) entry which is preliminary data.</text>
</comment>
<proteinExistence type="predicted"/>
<dbReference type="SMART" id="SM00912">
    <property type="entry name" value="Haemagg_act"/>
    <property type="match status" value="1"/>
</dbReference>
<dbReference type="InterPro" id="IPR029030">
    <property type="entry name" value="Caspase-like_dom_sf"/>
</dbReference>
<feature type="region of interest" description="Disordered" evidence="4">
    <location>
        <begin position="1631"/>
        <end position="1655"/>
    </location>
</feature>
<evidence type="ECO:0000313" key="8">
    <source>
        <dbReference type="Proteomes" id="UP001365405"/>
    </source>
</evidence>
<dbReference type="InterPro" id="IPR011600">
    <property type="entry name" value="Pept_C14_caspase"/>
</dbReference>
<dbReference type="Pfam" id="PF18657">
    <property type="entry name" value="YDG"/>
    <property type="match status" value="3"/>
</dbReference>
<dbReference type="EMBL" id="JBBUTH010000008">
    <property type="protein sequence ID" value="MEK8051501.1"/>
    <property type="molecule type" value="Genomic_DNA"/>
</dbReference>
<dbReference type="NCBIfam" id="TIGR01901">
    <property type="entry name" value="adhes_NPXG"/>
    <property type="match status" value="1"/>
</dbReference>
<dbReference type="InterPro" id="IPR041248">
    <property type="entry name" value="YDG"/>
</dbReference>
<dbReference type="SUPFAM" id="SSF52129">
    <property type="entry name" value="Caspase-like"/>
    <property type="match status" value="1"/>
</dbReference>
<dbReference type="Proteomes" id="UP001365405">
    <property type="component" value="Unassembled WGS sequence"/>
</dbReference>
<evidence type="ECO:0000256" key="2">
    <source>
        <dbReference type="ARBA" id="ARBA00022525"/>
    </source>
</evidence>
<evidence type="ECO:0000313" key="7">
    <source>
        <dbReference type="EMBL" id="MEK8051501.1"/>
    </source>
</evidence>
<evidence type="ECO:0000256" key="1">
    <source>
        <dbReference type="ARBA" id="ARBA00004613"/>
    </source>
</evidence>
<dbReference type="PANTHER" id="PTHR12338">
    <property type="entry name" value="AUTOTRANSPORTER"/>
    <property type="match status" value="1"/>
</dbReference>
<reference evidence="7 8" key="1">
    <citation type="submission" date="2024-04" db="EMBL/GenBank/DDBJ databases">
        <title>Novel species of the genus Ideonella isolated from streams.</title>
        <authorList>
            <person name="Lu H."/>
        </authorList>
    </citation>
    <scope>NUCLEOTIDE SEQUENCE [LARGE SCALE GENOMIC DNA]</scope>
    <source>
        <strain evidence="7 8">DXS22W</strain>
    </source>
</reference>
<dbReference type="Gene3D" id="2.160.20.10">
    <property type="entry name" value="Single-stranded right-handed beta-helix, Pectin lyase-like"/>
    <property type="match status" value="1"/>
</dbReference>
<feature type="region of interest" description="Disordered" evidence="4">
    <location>
        <begin position="899"/>
        <end position="932"/>
    </location>
</feature>
<dbReference type="InterPro" id="IPR041286">
    <property type="entry name" value="MBG_2"/>
</dbReference>
<dbReference type="Gene3D" id="3.40.50.1460">
    <property type="match status" value="1"/>
</dbReference>
<keyword evidence="2" id="KW-0964">Secreted</keyword>
<feature type="signal peptide" evidence="5">
    <location>
        <begin position="1"/>
        <end position="41"/>
    </location>
</feature>
<comment type="subcellular location">
    <subcellularLocation>
        <location evidence="1">Secreted</location>
    </subcellularLocation>
</comment>
<evidence type="ECO:0000256" key="5">
    <source>
        <dbReference type="SAM" id="SignalP"/>
    </source>
</evidence>
<organism evidence="7 8">
    <name type="scientific">Pseudaquabacterium inlustre</name>
    <dbReference type="NCBI Taxonomy" id="2984192"/>
    <lineage>
        <taxon>Bacteria</taxon>
        <taxon>Pseudomonadati</taxon>
        <taxon>Pseudomonadota</taxon>
        <taxon>Betaproteobacteria</taxon>
        <taxon>Burkholderiales</taxon>
        <taxon>Sphaerotilaceae</taxon>
        <taxon>Pseudaquabacterium</taxon>
    </lineage>
</organism>
<evidence type="ECO:0000256" key="4">
    <source>
        <dbReference type="SAM" id="MobiDB-lite"/>
    </source>
</evidence>
<sequence length="1955" mass="193696">MNLPHTPSRSLRHPPATRRHPALRPLALAAAGLFATLPLQAAGPALPTPLPTGLQVVQGQAQVATSGSRMTVTNSANAILNWQQFSIGSGHAVQFVQPDASSRVLNRVTGSDPSQIFGSLSSNGQVWLLNPNGVLFGQGARVDVAGLVASTLAIADADWTTRRYRLFTPAGFSASGTADVLNQGELRTVNGGQVLLLGVSGVRNDGLIEAPGGQVALAAGATMTFADTALPNLALQVSAPQGEVLNLGQAVASGGRIDLQAAIVNQQGIVRADSLGAGGSVLLAGTQAVNLSATSHTSASGASGGQIGVDAGAGGTLLVAGTVAATGGSGLGGRVSLLGRQVGLLADARVDVSGQTGGGAAYVGGGVRGQDAALRNADAVFFAPGATLSADALSRGDGGTLVLWGTQANRSYGTLSARGGAQGGQGGFVETSGGWLDARPAAVRTDAPAGPAGRWLLDPHDLIISDVGSDTAVSGNPSFTSSGSPALLSTATLVAALNAGNNVTVQTGAGGEGAGDISVINATIRPAASSAVGLTLLADRNITIDRSTLRSDGAPLAITLTAARGGGEGAIAVRSSTLATAGGNLTLGGNAMSCGPNACELEITSTRGALATDTTGLRDGVTVSASTLDAGSGSLSIVGHSEVSSGDTHGVAIVDGSTLTARSIALLGTVDSNGDGFRTGVKLAGGQTTATARLNIDGGAYSGVYRSTTMPAGVDILAPVQVGSAEAGAEGQATIIGEVMDGTASVSSLGPVLQRFGLGLRGASARLVALGGASVQLIGRDAGSNGDLALYLAGTAPAAIDMSQGGALTLSGDTNVRIGGEIVTGAGSTVTLSAGDTLSIDGARLSGDAASVTLSANTLEIGRSGEATSLAFGAGTALQLTAPILLIGNFDPSLIDLGEGSQNQTGLPPGSTRRALATTGTDGTGSSSGTSLSSGGTITLLANSIGLGANASLQSTASGDAITLAGLSGFSNAGSLRGHVRASSFTSGYGSLAGFFNQSGSEVLSTPNGRWLVYAADSALIGDGYAFQPGALQASFRQYGFGLSDSTPAESGSGFLFASQPVLGLASAYSRVYDGSTAVDLAAAGSGLSGLRDGVTYTGRLMLDSRHAGSDIPMSLVATGTGFVDAQGAPVYGVAIDSASLVGTVTPKPVTVASIGALDKVYDGSTSATLTGGTLSGTVSGDNVGLTGMSGSFADRHVGTAKTVTVTGFALSGSDAGNYSLDTTSASTTASITRRVLTGVGTAADKVYDGSTAATPGSTITLGNLVSGDAVTASASSAAFADRHVGTAKTVTLGGLSLAGADAGNYELPTATATASISPRSLTATAATAASKVYDGSTAARSQSVTLSGVLEGDRVTGAATGQFDSAGVGSEKAVTLGSFSLAGSDAGNYRLDSAQASLSATAAITPATLRYVADGVSVVQGGTLPALSGRVTGFVGEETQASATTGTLQFSTPTATSAAPGRYAIHGSGLAAANYSFEQAPGNAVALSIEAPPPVVPLVTDTPKIAQTAVVAVLVPAATSSATEGRTLDAVQVVTPASGSTGERRAFASLDLDNMSKDTIAAVLTAREQYKKSVFAQAITRLEQNPALADAPGCATAEQAASGQCLMFSPLPGLAPSGTAARVVQQAPMPVPSSTAPAAAAAAPSPAPTAPTAPAAPAVAAAPAGGTTASPATAPAAAPSGPITVTPILANAPGARLLSARAVKSAALPQIRRKVAVLVGIDQYSDPRIPRLANAVGDARAVAASLESNLGYETLVLENPSRAMLYQTLNQLQFTLGPEDSVVLYYAGHGELVEKTGQGYWQPADADATRPETWISNADIGKLLRQLPAQQVAMISDSCFSGSLVSGERIRGVNTQDAKALLAHRAAVVMSSGGNEPVFDAGKNGHSPFAWSLMQTLGQVSSWKPGSSLFEQIRFQVARQLPQRPQYGAARDGGHEAGADYLFEQRRLEERLTR</sequence>
<dbReference type="InterPro" id="IPR012334">
    <property type="entry name" value="Pectin_lyas_fold"/>
</dbReference>
<dbReference type="SUPFAM" id="SSF51126">
    <property type="entry name" value="Pectin lyase-like"/>
    <property type="match status" value="1"/>
</dbReference>
<protein>
    <submittedName>
        <fullName evidence="7">YDG domain-containing protein</fullName>
    </submittedName>
</protein>
<feature type="chain" id="PRO_5045491839" evidence="5">
    <location>
        <begin position="42"/>
        <end position="1955"/>
    </location>
</feature>
<keyword evidence="8" id="KW-1185">Reference proteome</keyword>
<keyword evidence="3 5" id="KW-0732">Signal</keyword>
<dbReference type="Pfam" id="PF18676">
    <property type="entry name" value="MBG_2"/>
    <property type="match status" value="1"/>
</dbReference>
<name>A0ABU9CIB4_9BURK</name>
<accession>A0ABU9CIB4</accession>
<dbReference type="InterPro" id="IPR011050">
    <property type="entry name" value="Pectin_lyase_fold/virulence"/>
</dbReference>
<feature type="compositionally biased region" description="Low complexity" evidence="4">
    <location>
        <begin position="918"/>
        <end position="932"/>
    </location>
</feature>
<feature type="compositionally biased region" description="Low complexity" evidence="4">
    <location>
        <begin position="1633"/>
        <end position="1645"/>
    </location>
</feature>
<dbReference type="InterPro" id="IPR050909">
    <property type="entry name" value="Bact_Autotransporter_VF"/>
</dbReference>
<dbReference type="Pfam" id="PF00656">
    <property type="entry name" value="Peptidase_C14"/>
    <property type="match status" value="1"/>
</dbReference>
<dbReference type="PANTHER" id="PTHR12338:SF8">
    <property type="entry name" value="HEME_HEMOPEXIN-BINDING PROTEIN"/>
    <property type="match status" value="1"/>
</dbReference>
<gene>
    <name evidence="7" type="ORF">AACH10_14720</name>
</gene>